<organism evidence="2 3">
    <name type="scientific">Liparis tanakae</name>
    <name type="common">Tanaka's snailfish</name>
    <dbReference type="NCBI Taxonomy" id="230148"/>
    <lineage>
        <taxon>Eukaryota</taxon>
        <taxon>Metazoa</taxon>
        <taxon>Chordata</taxon>
        <taxon>Craniata</taxon>
        <taxon>Vertebrata</taxon>
        <taxon>Euteleostomi</taxon>
        <taxon>Actinopterygii</taxon>
        <taxon>Neopterygii</taxon>
        <taxon>Teleostei</taxon>
        <taxon>Neoteleostei</taxon>
        <taxon>Acanthomorphata</taxon>
        <taxon>Eupercaria</taxon>
        <taxon>Perciformes</taxon>
        <taxon>Cottioidei</taxon>
        <taxon>Cottales</taxon>
        <taxon>Liparidae</taxon>
        <taxon>Liparis</taxon>
    </lineage>
</organism>
<dbReference type="Proteomes" id="UP000314294">
    <property type="component" value="Unassembled WGS sequence"/>
</dbReference>
<name>A0A4Z2HY64_9TELE</name>
<keyword evidence="3" id="KW-1185">Reference proteome</keyword>
<sequence length="112" mass="12009">MQKISDVPDQQGCVGGENEAVSSAAVQDRVPGDLQRQLGLEVLIGQTVGALRPPVAEQPLSEEVKRACCPDQLVTRGDFPKNNVQGVNWASSAPPHWLSRGRFMDNKGTEGS</sequence>
<reference evidence="2 3" key="1">
    <citation type="submission" date="2019-03" db="EMBL/GenBank/DDBJ databases">
        <title>First draft genome of Liparis tanakae, snailfish: a comprehensive survey of snailfish specific genes.</title>
        <authorList>
            <person name="Kim W."/>
            <person name="Song I."/>
            <person name="Jeong J.-H."/>
            <person name="Kim D."/>
            <person name="Kim S."/>
            <person name="Ryu S."/>
            <person name="Song J.Y."/>
            <person name="Lee S.K."/>
        </authorList>
    </citation>
    <scope>NUCLEOTIDE SEQUENCE [LARGE SCALE GENOMIC DNA]</scope>
    <source>
        <tissue evidence="2">Muscle</tissue>
    </source>
</reference>
<evidence type="ECO:0000313" key="2">
    <source>
        <dbReference type="EMBL" id="TNN70511.1"/>
    </source>
</evidence>
<evidence type="ECO:0000256" key="1">
    <source>
        <dbReference type="SAM" id="MobiDB-lite"/>
    </source>
</evidence>
<dbReference type="EMBL" id="SRLO01000162">
    <property type="protein sequence ID" value="TNN70511.1"/>
    <property type="molecule type" value="Genomic_DNA"/>
</dbReference>
<gene>
    <name evidence="2" type="ORF">EYF80_019246</name>
</gene>
<evidence type="ECO:0000313" key="3">
    <source>
        <dbReference type="Proteomes" id="UP000314294"/>
    </source>
</evidence>
<comment type="caution">
    <text evidence="2">The sequence shown here is derived from an EMBL/GenBank/DDBJ whole genome shotgun (WGS) entry which is preliminary data.</text>
</comment>
<dbReference type="AlphaFoldDB" id="A0A4Z2HY64"/>
<proteinExistence type="predicted"/>
<accession>A0A4Z2HY64</accession>
<feature type="region of interest" description="Disordered" evidence="1">
    <location>
        <begin position="1"/>
        <end position="27"/>
    </location>
</feature>
<protein>
    <submittedName>
        <fullName evidence="2">Uncharacterized protein</fullName>
    </submittedName>
</protein>